<proteinExistence type="predicted"/>
<keyword evidence="2" id="KW-1185">Reference proteome</keyword>
<dbReference type="EMBL" id="KQ983238">
    <property type="protein sequence ID" value="KYQ46295.1"/>
    <property type="molecule type" value="Genomic_DNA"/>
</dbReference>
<reference evidence="1 2" key="1">
    <citation type="submission" date="2015-09" db="EMBL/GenBank/DDBJ databases">
        <title>Trachymyrmex zeteki WGS genome.</title>
        <authorList>
            <person name="Nygaard S."/>
            <person name="Hu H."/>
            <person name="Boomsma J."/>
            <person name="Zhang G."/>
        </authorList>
    </citation>
    <scope>NUCLEOTIDE SEQUENCE [LARGE SCALE GENOMIC DNA]</scope>
    <source>
        <strain evidence="1">Tzet28-1</strain>
        <tissue evidence="1">Whole body</tissue>
    </source>
</reference>
<dbReference type="Proteomes" id="UP000075809">
    <property type="component" value="Unassembled WGS sequence"/>
</dbReference>
<evidence type="ECO:0000313" key="2">
    <source>
        <dbReference type="Proteomes" id="UP000075809"/>
    </source>
</evidence>
<accession>A0A151WES4</accession>
<evidence type="ECO:0000313" key="1">
    <source>
        <dbReference type="EMBL" id="KYQ46295.1"/>
    </source>
</evidence>
<sequence>MEMGEAGRFAAICRLQQGEHKGFRNLEGHRFMSAVTTVIYTYALNVAKGEGIAVGCKCSGDAHRAKVGDFVGRFSLCVYEARTGGEENEGNEGVDEDR</sequence>
<name>A0A151WES4_9HYME</name>
<organism evidence="1 2">
    <name type="scientific">Mycetomoellerius zeteki</name>
    <dbReference type="NCBI Taxonomy" id="64791"/>
    <lineage>
        <taxon>Eukaryota</taxon>
        <taxon>Metazoa</taxon>
        <taxon>Ecdysozoa</taxon>
        <taxon>Arthropoda</taxon>
        <taxon>Hexapoda</taxon>
        <taxon>Insecta</taxon>
        <taxon>Pterygota</taxon>
        <taxon>Neoptera</taxon>
        <taxon>Endopterygota</taxon>
        <taxon>Hymenoptera</taxon>
        <taxon>Apocrita</taxon>
        <taxon>Aculeata</taxon>
        <taxon>Formicoidea</taxon>
        <taxon>Formicidae</taxon>
        <taxon>Myrmicinae</taxon>
        <taxon>Mycetomoellerius</taxon>
    </lineage>
</organism>
<gene>
    <name evidence="1" type="ORF">ALC60_14717</name>
</gene>
<protein>
    <submittedName>
        <fullName evidence="1">Uncharacterized protein</fullName>
    </submittedName>
</protein>
<dbReference type="AlphaFoldDB" id="A0A151WES4"/>